<organism evidence="4 5">
    <name type="scientific">Candidatus Scalindua arabica</name>
    <dbReference type="NCBI Taxonomy" id="1127984"/>
    <lineage>
        <taxon>Bacteria</taxon>
        <taxon>Pseudomonadati</taxon>
        <taxon>Planctomycetota</taxon>
        <taxon>Candidatus Brocadiia</taxon>
        <taxon>Candidatus Brocadiales</taxon>
        <taxon>Candidatus Scalinduaceae</taxon>
        <taxon>Candidatus Scalindua</taxon>
    </lineage>
</organism>
<feature type="chain" id="PRO_5037740296" description="Tetratricopeptide repeat protein" evidence="3">
    <location>
        <begin position="22"/>
        <end position="283"/>
    </location>
</feature>
<evidence type="ECO:0000313" key="5">
    <source>
        <dbReference type="Proteomes" id="UP000722750"/>
    </source>
</evidence>
<proteinExistence type="predicted"/>
<evidence type="ECO:0000256" key="3">
    <source>
        <dbReference type="SAM" id="SignalP"/>
    </source>
</evidence>
<comment type="caution">
    <text evidence="4">The sequence shown here is derived from an EMBL/GenBank/DDBJ whole genome shotgun (WGS) entry which is preliminary data.</text>
</comment>
<name>A0A941W316_9BACT</name>
<dbReference type="Gene3D" id="1.25.40.10">
    <property type="entry name" value="Tetratricopeptide repeat domain"/>
    <property type="match status" value="1"/>
</dbReference>
<dbReference type="SMART" id="SM00028">
    <property type="entry name" value="TPR"/>
    <property type="match status" value="2"/>
</dbReference>
<dbReference type="InterPro" id="IPR019734">
    <property type="entry name" value="TPR_rpt"/>
</dbReference>
<evidence type="ECO:0000256" key="2">
    <source>
        <dbReference type="SAM" id="MobiDB-lite"/>
    </source>
</evidence>
<dbReference type="PROSITE" id="PS50005">
    <property type="entry name" value="TPR"/>
    <property type="match status" value="2"/>
</dbReference>
<sequence>MRKILILTLLILLFAHPTAQARKNMKIRSDQDRTDDVKPEGTEISEFDYEALALLSLELNPDENPDLVISLLKPYENDEDNKSFIFYSSLGLAYKNREEFKEAIAAYNRALEINPDEPSAQYYLGIAYYKNNDFPNALKYILKSSVQKPDHPGVIKWIDKLTKELDICKVPDISNMKMVIDKNINVNREEKDDETRLRIYYTPAGGRIQVLSVDDKIYSYGIDSNTKSPVDYIIIDTDGNGQFEKVINSRGRFGVPAWAYTPKKKRQQDVTPANTDDSEEEED</sequence>
<feature type="repeat" description="TPR" evidence="1">
    <location>
        <begin position="118"/>
        <end position="151"/>
    </location>
</feature>
<dbReference type="InterPro" id="IPR011990">
    <property type="entry name" value="TPR-like_helical_dom_sf"/>
</dbReference>
<feature type="signal peptide" evidence="3">
    <location>
        <begin position="1"/>
        <end position="21"/>
    </location>
</feature>
<reference evidence="4" key="1">
    <citation type="journal article" date="2021" name="ISME J.">
        <title>Fine-scale metabolic discontinuity in a stratified prokaryote microbiome of a Red Sea deep halocline.</title>
        <authorList>
            <person name="Michoud G."/>
            <person name="Ngugi D.K."/>
            <person name="Barozzi A."/>
            <person name="Merlino G."/>
            <person name="Calleja M.L."/>
            <person name="Delgado-Huertas A."/>
            <person name="Moran X.A.G."/>
            <person name="Daffonchio D."/>
        </authorList>
    </citation>
    <scope>NUCLEOTIDE SEQUENCE</scope>
    <source>
        <strain evidence="4">SuakinDeep_MAG55_1</strain>
    </source>
</reference>
<keyword evidence="1" id="KW-0802">TPR repeat</keyword>
<accession>A0A941W316</accession>
<dbReference type="AlphaFoldDB" id="A0A941W316"/>
<evidence type="ECO:0008006" key="6">
    <source>
        <dbReference type="Google" id="ProtNLM"/>
    </source>
</evidence>
<keyword evidence="3" id="KW-0732">Signal</keyword>
<evidence type="ECO:0000313" key="4">
    <source>
        <dbReference type="EMBL" id="MBS1257065.1"/>
    </source>
</evidence>
<feature type="region of interest" description="Disordered" evidence="2">
    <location>
        <begin position="259"/>
        <end position="283"/>
    </location>
</feature>
<dbReference type="Pfam" id="PF13414">
    <property type="entry name" value="TPR_11"/>
    <property type="match status" value="1"/>
</dbReference>
<dbReference type="EMBL" id="JAANXD010000004">
    <property type="protein sequence ID" value="MBS1257065.1"/>
    <property type="molecule type" value="Genomic_DNA"/>
</dbReference>
<gene>
    <name evidence="4" type="ORF">MAG551_00100</name>
</gene>
<dbReference type="Proteomes" id="UP000722750">
    <property type="component" value="Unassembled WGS sequence"/>
</dbReference>
<evidence type="ECO:0000256" key="1">
    <source>
        <dbReference type="PROSITE-ProRule" id="PRU00339"/>
    </source>
</evidence>
<dbReference type="PROSITE" id="PS50293">
    <property type="entry name" value="TPR_REGION"/>
    <property type="match status" value="1"/>
</dbReference>
<protein>
    <recommendedName>
        <fullName evidence="6">Tetratricopeptide repeat protein</fullName>
    </recommendedName>
</protein>
<feature type="repeat" description="TPR" evidence="1">
    <location>
        <begin position="84"/>
        <end position="117"/>
    </location>
</feature>
<dbReference type="SUPFAM" id="SSF48452">
    <property type="entry name" value="TPR-like"/>
    <property type="match status" value="1"/>
</dbReference>